<reference evidence="2 3" key="1">
    <citation type="submission" date="2014-01" db="EMBL/GenBank/DDBJ databases">
        <title>Full genme sequencing of cellulolytic bacterium Gynuella sunshinyii YC6258T gen. nov., sp. nov.</title>
        <authorList>
            <person name="Khan H."/>
            <person name="Chung E.J."/>
            <person name="Chung Y.R."/>
        </authorList>
    </citation>
    <scope>NUCLEOTIDE SEQUENCE [LARGE SCALE GENOMIC DNA]</scope>
    <source>
        <strain evidence="2 3">YC6258</strain>
    </source>
</reference>
<evidence type="ECO:0000313" key="3">
    <source>
        <dbReference type="Proteomes" id="UP000032266"/>
    </source>
</evidence>
<evidence type="ECO:0000256" key="1">
    <source>
        <dbReference type="SAM" id="MobiDB-lite"/>
    </source>
</evidence>
<evidence type="ECO:0000313" key="2">
    <source>
        <dbReference type="EMBL" id="AJQ96256.1"/>
    </source>
</evidence>
<accession>A0A0C5VPX4</accession>
<name>A0A0C5VPX4_9GAMM</name>
<dbReference type="Proteomes" id="UP000032266">
    <property type="component" value="Chromosome"/>
</dbReference>
<organism evidence="2 3">
    <name type="scientific">Gynuella sunshinyii YC6258</name>
    <dbReference type="NCBI Taxonomy" id="1445510"/>
    <lineage>
        <taxon>Bacteria</taxon>
        <taxon>Pseudomonadati</taxon>
        <taxon>Pseudomonadota</taxon>
        <taxon>Gammaproteobacteria</taxon>
        <taxon>Oceanospirillales</taxon>
        <taxon>Saccharospirillaceae</taxon>
        <taxon>Gynuella</taxon>
    </lineage>
</organism>
<dbReference type="PATRIC" id="fig|1445510.3.peg.4190"/>
<dbReference type="AlphaFoldDB" id="A0A0C5VPX4"/>
<keyword evidence="3" id="KW-1185">Reference proteome</keyword>
<dbReference type="HOGENOM" id="CLU_3290415_0_0_6"/>
<sequence>MAFQDIGSCLPPTNQPINQSTNQPINQSTNQPISITTGYG</sequence>
<dbReference type="STRING" id="1445510.YC6258_04222"/>
<feature type="compositionally biased region" description="Polar residues" evidence="1">
    <location>
        <begin position="11"/>
        <end position="40"/>
    </location>
</feature>
<proteinExistence type="predicted"/>
<gene>
    <name evidence="2" type="ORF">YC6258_04222</name>
</gene>
<protein>
    <submittedName>
        <fullName evidence="2">Uncharacterized protein</fullName>
    </submittedName>
</protein>
<dbReference type="KEGG" id="gsn:YC6258_04222"/>
<feature type="region of interest" description="Disordered" evidence="1">
    <location>
        <begin position="1"/>
        <end position="40"/>
    </location>
</feature>
<dbReference type="EMBL" id="CP007142">
    <property type="protein sequence ID" value="AJQ96256.1"/>
    <property type="molecule type" value="Genomic_DNA"/>
</dbReference>